<dbReference type="GO" id="GO:0051082">
    <property type="term" value="F:unfolded protein binding"/>
    <property type="evidence" value="ECO:0007669"/>
    <property type="project" value="TreeGrafter"/>
</dbReference>
<feature type="region of interest" description="Disordered" evidence="2">
    <location>
        <begin position="326"/>
        <end position="384"/>
    </location>
</feature>
<dbReference type="STRING" id="100787.A0A0G4M0P9"/>
<dbReference type="EMBL" id="CVQH01020529">
    <property type="protein sequence ID" value="CRK27856.1"/>
    <property type="molecule type" value="Genomic_DNA"/>
</dbReference>
<dbReference type="InterPro" id="IPR052616">
    <property type="entry name" value="SYO1-like"/>
</dbReference>
<dbReference type="InterPro" id="IPR057990">
    <property type="entry name" value="TPR_SYO1"/>
</dbReference>
<feature type="region of interest" description="Disordered" evidence="2">
    <location>
        <begin position="1"/>
        <end position="29"/>
    </location>
</feature>
<sequence length="680" mass="73467">MGKTRRNRVRPNRKDPLSTTPKPPSDPELAALREKSVLPVIKDLQSADPKRRTLAAAAVANLVADTRCRKLFLREQIVHIILSETLTDASLESRAAGWDILRLLAEEEEGDFCVHLFRSDVLSAVEFAAKFVVETIKSKGAKTGKAEQKVLWSLIESLLALLTALSEAQDDILEAIVALPATVTLLFLALASADAPAPAPVRLDALSCLLILTEDNRRLAELVVADEDPKPFSALLGLQGTHGAGQVLACGVLHNVFAALKWYDGQPAGNKDLSDASLVRTLSSALQQGAEADETLPASSQWSKPAEVLQLALEILASIGTSLQESMANSQGKAEEEANGDEAMEEDGEKAEAKDDDEDMDDSKMEGDDEGEEEEEEEDDDDDIGDIQADMEMVTGVDDDDADASDDLTTLSELVHKAVPEIMRLANSSTSPSDANLQAPALSALNNIAWSVACFDFTKDDNASILRTWAPAGKAIWENTICAVLAANTADVELASQVTSLAWAIARTLPGGRIPFQGEEHKKFMALYQASKTLDSKVGGADDKTNGRDEEQDPFQGLGVKCIGVLGQLALDPTPVALNREIGVFLITVVASLPDTPAADVVEALNQLFDIYGDEDAMCDVEVFWKDNFLAQLEGVQHKVKTMVKAINKRTNSELRTRADEVVLNLARFISYKKKNKPKA</sequence>
<dbReference type="InterPro" id="IPR016024">
    <property type="entry name" value="ARM-type_fold"/>
</dbReference>
<dbReference type="Gene3D" id="1.25.10.10">
    <property type="entry name" value="Leucine-rich Repeat Variant"/>
    <property type="match status" value="2"/>
</dbReference>
<evidence type="ECO:0000256" key="2">
    <source>
        <dbReference type="SAM" id="MobiDB-lite"/>
    </source>
</evidence>
<comment type="similarity">
    <text evidence="1">Belongs to the nuclear import and ribosome assembly adapter family.</text>
</comment>
<accession>A0A0G4M0P9</accession>
<dbReference type="InterPro" id="IPR011989">
    <property type="entry name" value="ARM-like"/>
</dbReference>
<dbReference type="GO" id="GO:0006606">
    <property type="term" value="P:protein import into nucleus"/>
    <property type="evidence" value="ECO:0007669"/>
    <property type="project" value="TreeGrafter"/>
</dbReference>
<protein>
    <recommendedName>
        <fullName evidence="3">SYO1-like TPR repeats domain-containing protein</fullName>
    </recommendedName>
</protein>
<feature type="compositionally biased region" description="Acidic residues" evidence="2">
    <location>
        <begin position="337"/>
        <end position="384"/>
    </location>
</feature>
<evidence type="ECO:0000256" key="1">
    <source>
        <dbReference type="ARBA" id="ARBA00049983"/>
    </source>
</evidence>
<dbReference type="Pfam" id="PF25567">
    <property type="entry name" value="TPR_SYO1"/>
    <property type="match status" value="1"/>
</dbReference>
<dbReference type="SUPFAM" id="SSF48371">
    <property type="entry name" value="ARM repeat"/>
    <property type="match status" value="1"/>
</dbReference>
<dbReference type="Proteomes" id="UP000044602">
    <property type="component" value="Unassembled WGS sequence"/>
</dbReference>
<dbReference type="PANTHER" id="PTHR13347:SF1">
    <property type="entry name" value="HEAT REPEAT-CONTAINING PROTEIN 3"/>
    <property type="match status" value="1"/>
</dbReference>
<dbReference type="PANTHER" id="PTHR13347">
    <property type="entry name" value="HEAT REPEAT-CONTAINING PROTEIN 3"/>
    <property type="match status" value="1"/>
</dbReference>
<name>A0A0G4M0P9_VERLO</name>
<dbReference type="GO" id="GO:0042273">
    <property type="term" value="P:ribosomal large subunit biogenesis"/>
    <property type="evidence" value="ECO:0007669"/>
    <property type="project" value="TreeGrafter"/>
</dbReference>
<keyword evidence="5" id="KW-1185">Reference proteome</keyword>
<gene>
    <name evidence="4" type="ORF">BN1708_004517</name>
</gene>
<reference evidence="4 5" key="1">
    <citation type="submission" date="2015-05" db="EMBL/GenBank/DDBJ databases">
        <authorList>
            <person name="Wang D.B."/>
            <person name="Wang M."/>
        </authorList>
    </citation>
    <scope>NUCLEOTIDE SEQUENCE [LARGE SCALE GENOMIC DNA]</scope>
    <source>
        <strain evidence="4">VL1</strain>
    </source>
</reference>
<proteinExistence type="inferred from homology"/>
<evidence type="ECO:0000313" key="5">
    <source>
        <dbReference type="Proteomes" id="UP000044602"/>
    </source>
</evidence>
<organism evidence="4 5">
    <name type="scientific">Verticillium longisporum</name>
    <name type="common">Verticillium dahliae var. longisporum</name>
    <dbReference type="NCBI Taxonomy" id="100787"/>
    <lineage>
        <taxon>Eukaryota</taxon>
        <taxon>Fungi</taxon>
        <taxon>Dikarya</taxon>
        <taxon>Ascomycota</taxon>
        <taxon>Pezizomycotina</taxon>
        <taxon>Sordariomycetes</taxon>
        <taxon>Hypocreomycetidae</taxon>
        <taxon>Glomerellales</taxon>
        <taxon>Plectosphaerellaceae</taxon>
        <taxon>Verticillium</taxon>
    </lineage>
</organism>
<dbReference type="CDD" id="cd13394">
    <property type="entry name" value="Syo1_like"/>
    <property type="match status" value="1"/>
</dbReference>
<feature type="domain" description="SYO1-like TPR repeats" evidence="3">
    <location>
        <begin position="560"/>
        <end position="676"/>
    </location>
</feature>
<evidence type="ECO:0000259" key="3">
    <source>
        <dbReference type="Pfam" id="PF25567"/>
    </source>
</evidence>
<feature type="compositionally biased region" description="Basic residues" evidence="2">
    <location>
        <begin position="1"/>
        <end position="11"/>
    </location>
</feature>
<dbReference type="AlphaFoldDB" id="A0A0G4M0P9"/>
<evidence type="ECO:0000313" key="4">
    <source>
        <dbReference type="EMBL" id="CRK27856.1"/>
    </source>
</evidence>